<keyword evidence="13" id="KW-1185">Reference proteome</keyword>
<feature type="domain" description="GH10" evidence="11">
    <location>
        <begin position="71"/>
        <end position="388"/>
    </location>
</feature>
<dbReference type="GO" id="GO:0045493">
    <property type="term" value="P:xylan catabolic process"/>
    <property type="evidence" value="ECO:0007669"/>
    <property type="project" value="UniProtKB-KW"/>
</dbReference>
<organism evidence="12 13">
    <name type="scientific">Luteimicrobium subarcticum</name>
    <dbReference type="NCBI Taxonomy" id="620910"/>
    <lineage>
        <taxon>Bacteria</taxon>
        <taxon>Bacillati</taxon>
        <taxon>Actinomycetota</taxon>
        <taxon>Actinomycetes</taxon>
        <taxon>Micrococcales</taxon>
        <taxon>Luteimicrobium</taxon>
    </lineage>
</organism>
<comment type="similarity">
    <text evidence="2 9">Belongs to the glycosyl hydrolase 10 (cellulase F) family.</text>
</comment>
<evidence type="ECO:0000313" key="13">
    <source>
        <dbReference type="Proteomes" id="UP000231586"/>
    </source>
</evidence>
<evidence type="ECO:0000256" key="2">
    <source>
        <dbReference type="ARBA" id="ARBA00007495"/>
    </source>
</evidence>
<evidence type="ECO:0000256" key="1">
    <source>
        <dbReference type="ARBA" id="ARBA00000681"/>
    </source>
</evidence>
<evidence type="ECO:0000256" key="5">
    <source>
        <dbReference type="ARBA" id="ARBA00022801"/>
    </source>
</evidence>
<keyword evidence="4" id="KW-0732">Signal</keyword>
<dbReference type="GO" id="GO:0031176">
    <property type="term" value="F:endo-1,4-beta-xylanase activity"/>
    <property type="evidence" value="ECO:0007669"/>
    <property type="project" value="UniProtKB-EC"/>
</dbReference>
<evidence type="ECO:0000256" key="6">
    <source>
        <dbReference type="ARBA" id="ARBA00023277"/>
    </source>
</evidence>
<keyword evidence="5 9" id="KW-0378">Hydrolase</keyword>
<keyword evidence="6 9" id="KW-0119">Carbohydrate metabolism</keyword>
<comment type="catalytic activity">
    <reaction evidence="1 9">
        <text>Endohydrolysis of (1-&gt;4)-beta-D-xylosidic linkages in xylans.</text>
        <dbReference type="EC" id="3.2.1.8"/>
    </reaction>
</comment>
<dbReference type="PANTHER" id="PTHR31490:SF88">
    <property type="entry name" value="BETA-XYLANASE"/>
    <property type="match status" value="1"/>
</dbReference>
<name>A0A2M8WJ82_9MICO</name>
<proteinExistence type="inferred from homology"/>
<keyword evidence="7 9" id="KW-0326">Glycosidase</keyword>
<dbReference type="Proteomes" id="UP000231586">
    <property type="component" value="Unassembled WGS sequence"/>
</dbReference>
<dbReference type="Gene3D" id="3.20.20.80">
    <property type="entry name" value="Glycosidases"/>
    <property type="match status" value="1"/>
</dbReference>
<feature type="region of interest" description="Disordered" evidence="10">
    <location>
        <begin position="45"/>
        <end position="73"/>
    </location>
</feature>
<dbReference type="RefSeq" id="WP_100350396.1">
    <property type="nucleotide sequence ID" value="NZ_PGTZ01000009.1"/>
</dbReference>
<dbReference type="PROSITE" id="PS51760">
    <property type="entry name" value="GH10_2"/>
    <property type="match status" value="1"/>
</dbReference>
<gene>
    <name evidence="12" type="ORF">CLV34_2254</name>
</gene>
<dbReference type="OrthoDB" id="9815836at2"/>
<evidence type="ECO:0000313" key="12">
    <source>
        <dbReference type="EMBL" id="PJI90995.1"/>
    </source>
</evidence>
<dbReference type="EC" id="3.2.1.8" evidence="9"/>
<dbReference type="EMBL" id="PGTZ01000009">
    <property type="protein sequence ID" value="PJI90995.1"/>
    <property type="molecule type" value="Genomic_DNA"/>
</dbReference>
<dbReference type="InterPro" id="IPR044846">
    <property type="entry name" value="GH10"/>
</dbReference>
<evidence type="ECO:0000256" key="8">
    <source>
        <dbReference type="ARBA" id="ARBA00023326"/>
    </source>
</evidence>
<dbReference type="PRINTS" id="PR00134">
    <property type="entry name" value="GLHYDRLASE10"/>
</dbReference>
<sequence>MPAAPRITPSDARPRHRRRTAIAVGAGVVALGLAVTPAVATAHGASPWAGHASPGQPSHGHPAKPTKPTKPQADDSLRALAAPSGLRIGAALNTDRLADDATYASIAADQFSTVTPENVMKWEVVEPAQGTYDFTAADQLVRFAQQHGQLVRGHTLVWHNQLPSWLTAQASTLSATQLRAILKQHVQAEVKHFKGKLWQWDVVNEAFADDGTLRDDIWSQKLGDSYIADAFRWAHEADPQAKLFYNDYNIEYTGAKSDAVYAMVTRLQAQGVPIDGVGFQDHLDTQYGTPNLQDNLQRFADLGLDVAVTEADVRTTLPVTSVEQTAQNSMWSQSLSACLLVKRCISFTVWGIDDGSSWVPSTFPGEGAALLYDDAYQPKAQYGVLQQTLELAAGAPRRSGR</sequence>
<comment type="caution">
    <text evidence="12">The sequence shown here is derived from an EMBL/GenBank/DDBJ whole genome shotgun (WGS) entry which is preliminary data.</text>
</comment>
<keyword evidence="8 9" id="KW-0624">Polysaccharide degradation</keyword>
<accession>A0A2M8WJ82</accession>
<dbReference type="InterPro" id="IPR001000">
    <property type="entry name" value="GH10_dom"/>
</dbReference>
<dbReference type="InterPro" id="IPR017853">
    <property type="entry name" value="GH"/>
</dbReference>
<evidence type="ECO:0000256" key="4">
    <source>
        <dbReference type="ARBA" id="ARBA00022729"/>
    </source>
</evidence>
<evidence type="ECO:0000256" key="9">
    <source>
        <dbReference type="RuleBase" id="RU361174"/>
    </source>
</evidence>
<dbReference type="SMART" id="SM00633">
    <property type="entry name" value="Glyco_10"/>
    <property type="match status" value="1"/>
</dbReference>
<evidence type="ECO:0000259" key="11">
    <source>
        <dbReference type="PROSITE" id="PS51760"/>
    </source>
</evidence>
<reference evidence="12 13" key="1">
    <citation type="submission" date="2017-11" db="EMBL/GenBank/DDBJ databases">
        <title>Genomic Encyclopedia of Archaeal and Bacterial Type Strains, Phase II (KMG-II): From Individual Species to Whole Genera.</title>
        <authorList>
            <person name="Goeker M."/>
        </authorList>
    </citation>
    <scope>NUCLEOTIDE SEQUENCE [LARGE SCALE GENOMIC DNA]</scope>
    <source>
        <strain evidence="12 13">DSM 22413</strain>
    </source>
</reference>
<dbReference type="AlphaFoldDB" id="A0A2M8WJ82"/>
<evidence type="ECO:0000256" key="7">
    <source>
        <dbReference type="ARBA" id="ARBA00023295"/>
    </source>
</evidence>
<evidence type="ECO:0000256" key="10">
    <source>
        <dbReference type="SAM" id="MobiDB-lite"/>
    </source>
</evidence>
<keyword evidence="3 12" id="KW-0858">Xylan degradation</keyword>
<protein>
    <recommendedName>
        <fullName evidence="9">Beta-xylanase</fullName>
        <ecNumber evidence="9">3.2.1.8</ecNumber>
    </recommendedName>
</protein>
<evidence type="ECO:0000256" key="3">
    <source>
        <dbReference type="ARBA" id="ARBA00022651"/>
    </source>
</evidence>
<dbReference type="SUPFAM" id="SSF51445">
    <property type="entry name" value="(Trans)glycosidases"/>
    <property type="match status" value="1"/>
</dbReference>
<dbReference type="Pfam" id="PF00331">
    <property type="entry name" value="Glyco_hydro_10"/>
    <property type="match status" value="1"/>
</dbReference>
<dbReference type="PANTHER" id="PTHR31490">
    <property type="entry name" value="GLYCOSYL HYDROLASE"/>
    <property type="match status" value="1"/>
</dbReference>